<comment type="caution">
    <text evidence="2">The sequence shown here is derived from an EMBL/GenBank/DDBJ whole genome shotgun (WGS) entry which is preliminary data.</text>
</comment>
<protein>
    <recommendedName>
        <fullName evidence="4">Infection structure specific protein</fullName>
    </recommendedName>
</protein>
<sequence>MRFTAAIVAAASVIGASALPGNDAPTPVIRAIEARDTSACASAASKYLPDLTTGAPTPTGEVLTYLLTASLSDECAFPSVTGTLGSSLSDYASSYSSWESAHIPELRSIYQACSDVPEVTSTLSEYFASASGSACSAFIAQVTSASKNAAPRETGMPIAAAALAVGIAAVVL</sequence>
<keyword evidence="3" id="KW-1185">Reference proteome</keyword>
<feature type="chain" id="PRO_5046539709" description="Infection structure specific protein" evidence="1">
    <location>
        <begin position="19"/>
        <end position="172"/>
    </location>
</feature>
<proteinExistence type="predicted"/>
<reference evidence="2 3" key="1">
    <citation type="journal article" date="2024" name="J. Plant Pathol.">
        <title>Sequence and assembly of the genome of Seiridium unicorne, isolate CBS 538.82, causal agent of cypress canker disease.</title>
        <authorList>
            <person name="Scali E."/>
            <person name="Rocca G.D."/>
            <person name="Danti R."/>
            <person name="Garbelotto M."/>
            <person name="Barberini S."/>
            <person name="Baroncelli R."/>
            <person name="Emiliani G."/>
        </authorList>
    </citation>
    <scope>NUCLEOTIDE SEQUENCE [LARGE SCALE GENOMIC DNA]</scope>
    <source>
        <strain evidence="2 3">BM-138-508</strain>
    </source>
</reference>
<feature type="signal peptide" evidence="1">
    <location>
        <begin position="1"/>
        <end position="18"/>
    </location>
</feature>
<accession>A0ABR2UHL7</accession>
<name>A0ABR2UHL7_9PEZI</name>
<evidence type="ECO:0000313" key="2">
    <source>
        <dbReference type="EMBL" id="KAK9413994.1"/>
    </source>
</evidence>
<dbReference type="Proteomes" id="UP001408356">
    <property type="component" value="Unassembled WGS sequence"/>
</dbReference>
<organism evidence="2 3">
    <name type="scientific">Seiridium unicorne</name>
    <dbReference type="NCBI Taxonomy" id="138068"/>
    <lineage>
        <taxon>Eukaryota</taxon>
        <taxon>Fungi</taxon>
        <taxon>Dikarya</taxon>
        <taxon>Ascomycota</taxon>
        <taxon>Pezizomycotina</taxon>
        <taxon>Sordariomycetes</taxon>
        <taxon>Xylariomycetidae</taxon>
        <taxon>Amphisphaeriales</taxon>
        <taxon>Sporocadaceae</taxon>
        <taxon>Seiridium</taxon>
    </lineage>
</organism>
<evidence type="ECO:0000256" key="1">
    <source>
        <dbReference type="SAM" id="SignalP"/>
    </source>
</evidence>
<gene>
    <name evidence="2" type="ORF">SUNI508_11446</name>
</gene>
<dbReference type="EMBL" id="JARVKF010000431">
    <property type="protein sequence ID" value="KAK9413994.1"/>
    <property type="molecule type" value="Genomic_DNA"/>
</dbReference>
<keyword evidence="1" id="KW-0732">Signal</keyword>
<evidence type="ECO:0000313" key="3">
    <source>
        <dbReference type="Proteomes" id="UP001408356"/>
    </source>
</evidence>
<evidence type="ECO:0008006" key="4">
    <source>
        <dbReference type="Google" id="ProtNLM"/>
    </source>
</evidence>